<sequence>MEPADQEPPASDVSSSSYVPSPSSLKSTATSSRKVSPPEFKLYEKAESPAQTQPGASHLPEAFRLPEALADFKRKADAGEAGPWIVLPLSNEDHTNCLEQIEAVFRRFDYDPTRGCIAIRMPGVVHEIFIREFEYRLRTRLTSLGLEHQNTVTGDFINKICSSGSADMGLNPNLSKIPKQNMKNAKKLTRSPDAQFALKDAGLSGVVVEVAYSQDGKKLAGLARDYIIRSRGKVKAIFRTGEKTPADGELTLHLHDFAEDKRCKGVDDLCISIPYSELSTILGSAEGRAALIKSELLDEDEEESFDLSPTSSKSEEDLYPEEDVHPEEDPKDVDYDPDKSDSGSEETSLTSHVKKRPAARADLAEGQGPKRLATQPTVDEPAPNNEE</sequence>
<evidence type="ECO:0000313" key="3">
    <source>
        <dbReference type="Proteomes" id="UP000573603"/>
    </source>
</evidence>
<comment type="caution">
    <text evidence="2">The sequence shown here is derived from an EMBL/GenBank/DDBJ whole genome shotgun (WGS) entry which is preliminary data.</text>
</comment>
<dbReference type="AlphaFoldDB" id="A0A8H4ZDD3"/>
<dbReference type="Proteomes" id="UP000573603">
    <property type="component" value="Unassembled WGS sequence"/>
</dbReference>
<evidence type="ECO:0000313" key="2">
    <source>
        <dbReference type="EMBL" id="KAF5244283.1"/>
    </source>
</evidence>
<feature type="region of interest" description="Disordered" evidence="1">
    <location>
        <begin position="1"/>
        <end position="58"/>
    </location>
</feature>
<organism evidence="2 3">
    <name type="scientific">Fusarium anthophilum</name>
    <dbReference type="NCBI Taxonomy" id="48485"/>
    <lineage>
        <taxon>Eukaryota</taxon>
        <taxon>Fungi</taxon>
        <taxon>Dikarya</taxon>
        <taxon>Ascomycota</taxon>
        <taxon>Pezizomycotina</taxon>
        <taxon>Sordariomycetes</taxon>
        <taxon>Hypocreomycetidae</taxon>
        <taxon>Hypocreales</taxon>
        <taxon>Nectriaceae</taxon>
        <taxon>Fusarium</taxon>
        <taxon>Fusarium fujikuroi species complex</taxon>
    </lineage>
</organism>
<keyword evidence="3" id="KW-1185">Reference proteome</keyword>
<evidence type="ECO:0000256" key="1">
    <source>
        <dbReference type="SAM" id="MobiDB-lite"/>
    </source>
</evidence>
<dbReference type="EMBL" id="JABEVY010000178">
    <property type="protein sequence ID" value="KAF5244283.1"/>
    <property type="molecule type" value="Genomic_DNA"/>
</dbReference>
<accession>A0A8H4ZDD3</accession>
<name>A0A8H4ZDD3_9HYPO</name>
<feature type="compositionally biased region" description="Acidic residues" evidence="1">
    <location>
        <begin position="317"/>
        <end position="331"/>
    </location>
</feature>
<feature type="compositionally biased region" description="Basic and acidic residues" evidence="1">
    <location>
        <begin position="332"/>
        <end position="342"/>
    </location>
</feature>
<proteinExistence type="predicted"/>
<reference evidence="2 3" key="1">
    <citation type="journal article" date="2020" name="BMC Genomics">
        <title>Correction to: Identification and distribution of gene clusters required for synthesis of sphingolipid metabolism inhibitors in diverse species of the filamentous fungus Fusarium.</title>
        <authorList>
            <person name="Kim H.S."/>
            <person name="Lohmar J.M."/>
            <person name="Busman M."/>
            <person name="Brown D.W."/>
            <person name="Naumann T.A."/>
            <person name="Divon H.H."/>
            <person name="Lysoe E."/>
            <person name="Uhlig S."/>
            <person name="Proctor R.H."/>
        </authorList>
    </citation>
    <scope>NUCLEOTIDE SEQUENCE [LARGE SCALE GENOMIC DNA]</scope>
    <source>
        <strain evidence="2 3">NRRL 25214</strain>
    </source>
</reference>
<gene>
    <name evidence="2" type="ORF">FANTH_7793</name>
</gene>
<feature type="compositionally biased region" description="Low complexity" evidence="1">
    <location>
        <begin position="8"/>
        <end position="32"/>
    </location>
</feature>
<feature type="region of interest" description="Disordered" evidence="1">
    <location>
        <begin position="295"/>
        <end position="387"/>
    </location>
</feature>
<protein>
    <submittedName>
        <fullName evidence="2">Uncharacterized protein</fullName>
    </submittedName>
</protein>